<evidence type="ECO:0000313" key="3">
    <source>
        <dbReference type="Proteomes" id="UP001050691"/>
    </source>
</evidence>
<keyword evidence="3" id="KW-1185">Reference proteome</keyword>
<dbReference type="EMBL" id="BPWL01000008">
    <property type="protein sequence ID" value="GJJ12769.1"/>
    <property type="molecule type" value="Genomic_DNA"/>
</dbReference>
<name>A0AAV5AI09_9AGAM</name>
<accession>A0AAV5AI09</accession>
<reference evidence="2" key="1">
    <citation type="submission" date="2021-10" db="EMBL/GenBank/DDBJ databases">
        <title>De novo Genome Assembly of Clathrus columnatus (Basidiomycota, Fungi) Using Illumina and Nanopore Sequence Data.</title>
        <authorList>
            <person name="Ogiso-Tanaka E."/>
            <person name="Itagaki H."/>
            <person name="Hosoya T."/>
            <person name="Hosaka K."/>
        </authorList>
    </citation>
    <scope>NUCLEOTIDE SEQUENCE</scope>
    <source>
        <strain evidence="2">MO-923</strain>
    </source>
</reference>
<dbReference type="Proteomes" id="UP001050691">
    <property type="component" value="Unassembled WGS sequence"/>
</dbReference>
<comment type="caution">
    <text evidence="2">The sequence shown here is derived from an EMBL/GenBank/DDBJ whole genome shotgun (WGS) entry which is preliminary data.</text>
</comment>
<organism evidence="2 3">
    <name type="scientific">Clathrus columnatus</name>
    <dbReference type="NCBI Taxonomy" id="1419009"/>
    <lineage>
        <taxon>Eukaryota</taxon>
        <taxon>Fungi</taxon>
        <taxon>Dikarya</taxon>
        <taxon>Basidiomycota</taxon>
        <taxon>Agaricomycotina</taxon>
        <taxon>Agaricomycetes</taxon>
        <taxon>Phallomycetidae</taxon>
        <taxon>Phallales</taxon>
        <taxon>Clathraceae</taxon>
        <taxon>Clathrus</taxon>
    </lineage>
</organism>
<evidence type="ECO:0000256" key="1">
    <source>
        <dbReference type="SAM" id="MobiDB-lite"/>
    </source>
</evidence>
<proteinExistence type="predicted"/>
<evidence type="ECO:0000313" key="2">
    <source>
        <dbReference type="EMBL" id="GJJ12769.1"/>
    </source>
</evidence>
<feature type="region of interest" description="Disordered" evidence="1">
    <location>
        <begin position="632"/>
        <end position="663"/>
    </location>
</feature>
<sequence length="899" mass="99346">MPPSHFHIEVLASTPPALVSPPPNSKTHLWFNTSRFRDLSRYCAFQIETQSTHAVTAEEAICWFEIVLANEKGLQSLRGGKRITWFSHANDTFLSGSGTKQYGMVFNSQHELFKRFQASSKPGDVIGVQITAPFAGWHLRSIQGRLTAKPVPNPSRALPWNPWSLDFVPEGGIYTIASLSEGIFRGVDDNVNKQIWFTTQPFDLRTVQRLEGAQLFTTAKYETEGEKAQYEESPCSFEIVVLDSSTATEPKAEGVRESHVINADAHDFIDSKGPYLVKGFGALSTLAAGGAIGVRLCAPKGTTNHARHGPLTPTIETIVEAPSECIDNNGDTMIWFKTPPLMNPFDHAAFQFVTYAQNPTNRKESRCRFYLVILKNDGSSEVVLRDNKELAWLSHAFEEVPQCQFGLKQFGAVFDHQHELFSYLQARFPLAGDIIAMQIRSTAQTWHIRSIEGKLLGKIRTGGEDYSSDLLPSWNMESILEDGLYTVIHTAPKAIRADEHQDVRSLWFKSPALDRKIIYHVESFRLHVNAFEKEVVPGNFSRADPGAAITLRRELNPSFDFHSNLSSPSQLIRHQSGSLWRGSNTPMGYNVLSSPHQVFSGHMTIGHMEGFSPNIRSPQSMHGQNFYFEESYTEERTSSFTESSNVQSPAIEPGSDTASNEGKNSCSIQLMLLESPEAADSELAWTSQVLKEEPAEGDKIFDIDSEMISSMKPGNLIGVQLSALNGRAVYASDGRLVMRIQGLCCSTAEKVSTNSKARPPSSRPQLDLIPTLKADSGSSHVLAAILTPDIPDAPEIYSKYIIQALYRSNPDMPAQTIALLVNTDVAVPRFKSKGATALYALRVEFERASDVTGFTEFWGSIGKGEIHLTTRQKVIVHGPIEGGPVESLAFVGGGTWLMS</sequence>
<dbReference type="AlphaFoldDB" id="A0AAV5AI09"/>
<protein>
    <submittedName>
        <fullName evidence="2">Uncharacterized protein</fullName>
    </submittedName>
</protein>
<gene>
    <name evidence="2" type="ORF">Clacol_007014</name>
</gene>